<reference evidence="2" key="1">
    <citation type="journal article" date="2019" name="Int. J. Syst. Evol. Microbiol.">
        <title>The Global Catalogue of Microorganisms (GCM) 10K type strain sequencing project: providing services to taxonomists for standard genome sequencing and annotation.</title>
        <authorList>
            <consortium name="The Broad Institute Genomics Platform"/>
            <consortium name="The Broad Institute Genome Sequencing Center for Infectious Disease"/>
            <person name="Wu L."/>
            <person name="Ma J."/>
        </authorList>
    </citation>
    <scope>NUCLEOTIDE SEQUENCE [LARGE SCALE GENOMIC DNA]</scope>
    <source>
        <strain evidence="2">CGMCC 1.16444</strain>
    </source>
</reference>
<gene>
    <name evidence="1" type="ORF">ACFPFW_00065</name>
</gene>
<protein>
    <submittedName>
        <fullName evidence="1">Uncharacterized protein</fullName>
    </submittedName>
</protein>
<evidence type="ECO:0000313" key="1">
    <source>
        <dbReference type="EMBL" id="MFC5066405.1"/>
    </source>
</evidence>
<dbReference type="RefSeq" id="WP_114955204.1">
    <property type="nucleotide sequence ID" value="NZ_JBHSJF010000001.1"/>
</dbReference>
<keyword evidence="2" id="KW-1185">Reference proteome</keyword>
<comment type="caution">
    <text evidence="1">The sequence shown here is derived from an EMBL/GenBank/DDBJ whole genome shotgun (WGS) entry which is preliminary data.</text>
</comment>
<sequence>MRQRAASTAIWRRALIALACSLSLALVTLGVGYQRGMVAQKYVEAIALSASTGQPCPVTGPATTVCPFAGLTATAEHETQDLRRPSVSSQAIRLTLLSVVPPASLGGAVPFRPPREA</sequence>
<name>A0ABV9YU49_9HYPH</name>
<organism evidence="1 2">
    <name type="scientific">Flaviflagellibacter deserti</name>
    <dbReference type="NCBI Taxonomy" id="2267266"/>
    <lineage>
        <taxon>Bacteria</taxon>
        <taxon>Pseudomonadati</taxon>
        <taxon>Pseudomonadota</taxon>
        <taxon>Alphaproteobacteria</taxon>
        <taxon>Hyphomicrobiales</taxon>
        <taxon>Flaviflagellibacter</taxon>
    </lineage>
</organism>
<dbReference type="Proteomes" id="UP001595796">
    <property type="component" value="Unassembled WGS sequence"/>
</dbReference>
<evidence type="ECO:0000313" key="2">
    <source>
        <dbReference type="Proteomes" id="UP001595796"/>
    </source>
</evidence>
<accession>A0ABV9YU49</accession>
<dbReference type="EMBL" id="JBHSJF010000001">
    <property type="protein sequence ID" value="MFC5066405.1"/>
    <property type="molecule type" value="Genomic_DNA"/>
</dbReference>
<proteinExistence type="predicted"/>